<evidence type="ECO:0000313" key="1">
    <source>
        <dbReference type="EMBL" id="SUA62944.1"/>
    </source>
</evidence>
<dbReference type="InterPro" id="IPR012347">
    <property type="entry name" value="Ferritin-like"/>
</dbReference>
<dbReference type="Gene3D" id="1.20.1260.10">
    <property type="match status" value="1"/>
</dbReference>
<protein>
    <submittedName>
        <fullName evidence="1">Uncharacterized conserved protein</fullName>
    </submittedName>
</protein>
<reference evidence="1 2" key="1">
    <citation type="submission" date="2018-06" db="EMBL/GenBank/DDBJ databases">
        <authorList>
            <consortium name="Pathogen Informatics"/>
            <person name="Doyle S."/>
        </authorList>
    </citation>
    <scope>NUCLEOTIDE SEQUENCE [LARGE SCALE GENOMIC DNA]</scope>
    <source>
        <strain evidence="1 2">NCTC10343</strain>
    </source>
</reference>
<evidence type="ECO:0000313" key="2">
    <source>
        <dbReference type="Proteomes" id="UP000254400"/>
    </source>
</evidence>
<gene>
    <name evidence="1" type="ORF">NCTC10343_00512</name>
</gene>
<dbReference type="Proteomes" id="UP000254400">
    <property type="component" value="Unassembled WGS sequence"/>
</dbReference>
<dbReference type="SUPFAM" id="SSF47240">
    <property type="entry name" value="Ferritin-like"/>
    <property type="match status" value="1"/>
</dbReference>
<organism evidence="1 2">
    <name type="scientific">Paenibacillus polymyxa</name>
    <name type="common">Bacillus polymyxa</name>
    <dbReference type="NCBI Taxonomy" id="1406"/>
    <lineage>
        <taxon>Bacteria</taxon>
        <taxon>Bacillati</taxon>
        <taxon>Bacillota</taxon>
        <taxon>Bacilli</taxon>
        <taxon>Bacillales</taxon>
        <taxon>Paenibacillaceae</taxon>
        <taxon>Paenibacillus</taxon>
    </lineage>
</organism>
<dbReference type="EMBL" id="UGSC01000001">
    <property type="protein sequence ID" value="SUA62944.1"/>
    <property type="molecule type" value="Genomic_DNA"/>
</dbReference>
<dbReference type="InterPro" id="IPR009078">
    <property type="entry name" value="Ferritin-like_SF"/>
</dbReference>
<sequence length="160" mass="18646">MYQVPSYWGNSYYMRADFVPIWNTGFPKAVQMIKEAVQGERNDELFYDELINLAPSQEQVAIIESIRNDERGHNKMFREMYRALTGQEITGISSEKYEKVHSYAEGLQRALMGELGAVERYRNIWFGLPTGIYKDTVYGIILDELKHAAKYNYLITLNLK</sequence>
<dbReference type="InterPro" id="IPR003251">
    <property type="entry name" value="Rr_diiron-bd_dom"/>
</dbReference>
<dbReference type="Pfam" id="PF02915">
    <property type="entry name" value="Rubrerythrin"/>
    <property type="match status" value="1"/>
</dbReference>
<name>A0A0F6EV46_PAEPO</name>
<accession>A0A0F6EV46</accession>
<dbReference type="GO" id="GO:0046872">
    <property type="term" value="F:metal ion binding"/>
    <property type="evidence" value="ECO:0007669"/>
    <property type="project" value="InterPro"/>
</dbReference>
<dbReference type="AlphaFoldDB" id="A0A0F6EV46"/>
<dbReference type="CDD" id="cd00657">
    <property type="entry name" value="Ferritin_like"/>
    <property type="match status" value="1"/>
</dbReference>
<dbReference type="GO" id="GO:0016491">
    <property type="term" value="F:oxidoreductase activity"/>
    <property type="evidence" value="ECO:0007669"/>
    <property type="project" value="InterPro"/>
</dbReference>
<proteinExistence type="predicted"/>